<sequence>MAVAKRSDLTDKDIVSIASGRLTIDRVLRFITLGLFLTVLVFLIFRVMSAFLEPIGWAVILVYATWPVHVRLSGWLEGRNALSALIMTLLFGTLLVIPFIALTVVLQAEIVEFFLRLPAWLEQKPELPGWLSNVPVLGAELQFIFDQFEDLQGLMRRYLLPWLSRVSGRVVGMLEGVGYLGAKLFFTVFLMFFVYRDGHRLIYEVRQGLRLALGERADEYLSTTEVTVKAVVYGIVLTAIAQGVMAGIGYWIVGIRAPVMLAAFTTFFALIPFGTVAVWVSASVWLLLNGDYWAGVVLFLWGALVVSWIDNLIRPLVISRTTQIPFVIVMFGVLGGLASFGFIGLFVGPVILAVGMAVWHEWLESAPPYRP</sequence>
<dbReference type="Proteomes" id="UP001162030">
    <property type="component" value="Chromosome"/>
</dbReference>
<feature type="transmembrane region" description="Helical" evidence="6">
    <location>
        <begin position="325"/>
        <end position="358"/>
    </location>
</feature>
<dbReference type="InterPro" id="IPR002549">
    <property type="entry name" value="AI-2E-like"/>
</dbReference>
<evidence type="ECO:0000256" key="2">
    <source>
        <dbReference type="ARBA" id="ARBA00009773"/>
    </source>
</evidence>
<keyword evidence="3 6" id="KW-0812">Transmembrane</keyword>
<evidence type="ECO:0000256" key="3">
    <source>
        <dbReference type="ARBA" id="ARBA00022692"/>
    </source>
</evidence>
<keyword evidence="5 6" id="KW-0472">Membrane</keyword>
<evidence type="ECO:0000313" key="7">
    <source>
        <dbReference type="EMBL" id="CAI8752327.1"/>
    </source>
</evidence>
<evidence type="ECO:0000256" key="1">
    <source>
        <dbReference type="ARBA" id="ARBA00004141"/>
    </source>
</evidence>
<organism evidence="7 8">
    <name type="scientific">Methylocaldum szegediense</name>
    <dbReference type="NCBI Taxonomy" id="73780"/>
    <lineage>
        <taxon>Bacteria</taxon>
        <taxon>Pseudomonadati</taxon>
        <taxon>Pseudomonadota</taxon>
        <taxon>Gammaproteobacteria</taxon>
        <taxon>Methylococcales</taxon>
        <taxon>Methylococcaceae</taxon>
        <taxon>Methylocaldum</taxon>
    </lineage>
</organism>
<dbReference type="PANTHER" id="PTHR21716:SF4">
    <property type="entry name" value="TRANSMEMBRANE PROTEIN 245"/>
    <property type="match status" value="1"/>
</dbReference>
<dbReference type="EMBL" id="OX458333">
    <property type="protein sequence ID" value="CAI8752327.1"/>
    <property type="molecule type" value="Genomic_DNA"/>
</dbReference>
<keyword evidence="8" id="KW-1185">Reference proteome</keyword>
<keyword evidence="4 6" id="KW-1133">Transmembrane helix</keyword>
<feature type="transmembrane region" description="Helical" evidence="6">
    <location>
        <begin position="84"/>
        <end position="107"/>
    </location>
</feature>
<comment type="similarity">
    <text evidence="2">Belongs to the autoinducer-2 exporter (AI-2E) (TC 2.A.86) family.</text>
</comment>
<feature type="transmembrane region" description="Helical" evidence="6">
    <location>
        <begin position="27"/>
        <end position="48"/>
    </location>
</feature>
<evidence type="ECO:0000256" key="4">
    <source>
        <dbReference type="ARBA" id="ARBA00022989"/>
    </source>
</evidence>
<dbReference type="Pfam" id="PF01594">
    <property type="entry name" value="AI-2E_transport"/>
    <property type="match status" value="1"/>
</dbReference>
<protein>
    <submittedName>
        <fullName evidence="7">PurR-regulated permease PerM</fullName>
    </submittedName>
</protein>
<dbReference type="RefSeq" id="WP_317963680.1">
    <property type="nucleotide sequence ID" value="NZ_OX458333.1"/>
</dbReference>
<name>A0ABN8WXW0_9GAMM</name>
<evidence type="ECO:0000256" key="5">
    <source>
        <dbReference type="ARBA" id="ARBA00023136"/>
    </source>
</evidence>
<comment type="subcellular location">
    <subcellularLocation>
        <location evidence="1">Membrane</location>
        <topology evidence="1">Multi-pass membrane protein</topology>
    </subcellularLocation>
</comment>
<feature type="transmembrane region" description="Helical" evidence="6">
    <location>
        <begin position="230"/>
        <end position="253"/>
    </location>
</feature>
<evidence type="ECO:0000313" key="8">
    <source>
        <dbReference type="Proteomes" id="UP001162030"/>
    </source>
</evidence>
<gene>
    <name evidence="7" type="ORF">MSZNOR_0673</name>
</gene>
<feature type="transmembrane region" description="Helical" evidence="6">
    <location>
        <begin position="292"/>
        <end position="313"/>
    </location>
</feature>
<accession>A0ABN8WXW0</accession>
<feature type="transmembrane region" description="Helical" evidence="6">
    <location>
        <begin position="260"/>
        <end position="286"/>
    </location>
</feature>
<feature type="transmembrane region" description="Helical" evidence="6">
    <location>
        <begin position="166"/>
        <end position="195"/>
    </location>
</feature>
<proteinExistence type="inferred from homology"/>
<reference evidence="7 8" key="1">
    <citation type="submission" date="2023-03" db="EMBL/GenBank/DDBJ databases">
        <authorList>
            <person name="Pearce D."/>
        </authorList>
    </citation>
    <scope>NUCLEOTIDE SEQUENCE [LARGE SCALE GENOMIC DNA]</scope>
    <source>
        <strain evidence="7">Msz</strain>
    </source>
</reference>
<evidence type="ECO:0000256" key="6">
    <source>
        <dbReference type="SAM" id="Phobius"/>
    </source>
</evidence>
<dbReference type="PANTHER" id="PTHR21716">
    <property type="entry name" value="TRANSMEMBRANE PROTEIN"/>
    <property type="match status" value="1"/>
</dbReference>